<name>A0ABQ6MY68_9STRA</name>
<evidence type="ECO:0000313" key="3">
    <source>
        <dbReference type="EMBL" id="GMI36071.1"/>
    </source>
</evidence>
<evidence type="ECO:0000256" key="1">
    <source>
        <dbReference type="SAM" id="Coils"/>
    </source>
</evidence>
<proteinExistence type="predicted"/>
<keyword evidence="4" id="KW-1185">Reference proteome</keyword>
<organism evidence="3 4">
    <name type="scientific">Tetraparma gracilis</name>
    <dbReference type="NCBI Taxonomy" id="2962635"/>
    <lineage>
        <taxon>Eukaryota</taxon>
        <taxon>Sar</taxon>
        <taxon>Stramenopiles</taxon>
        <taxon>Ochrophyta</taxon>
        <taxon>Bolidophyceae</taxon>
        <taxon>Parmales</taxon>
        <taxon>Triparmaceae</taxon>
        <taxon>Tetraparma</taxon>
    </lineage>
</organism>
<reference evidence="3 4" key="1">
    <citation type="journal article" date="2023" name="Commun. Biol.">
        <title>Genome analysis of Parmales, the sister group of diatoms, reveals the evolutionary specialization of diatoms from phago-mixotrophs to photoautotrophs.</title>
        <authorList>
            <person name="Ban H."/>
            <person name="Sato S."/>
            <person name="Yoshikawa S."/>
            <person name="Yamada K."/>
            <person name="Nakamura Y."/>
            <person name="Ichinomiya M."/>
            <person name="Sato N."/>
            <person name="Blanc-Mathieu R."/>
            <person name="Endo H."/>
            <person name="Kuwata A."/>
            <person name="Ogata H."/>
        </authorList>
    </citation>
    <scope>NUCLEOTIDE SEQUENCE [LARGE SCALE GENOMIC DNA]</scope>
</reference>
<accession>A0ABQ6MY68</accession>
<feature type="compositionally biased region" description="Basic residues" evidence="2">
    <location>
        <begin position="522"/>
        <end position="531"/>
    </location>
</feature>
<dbReference type="PANTHER" id="PTHR38019">
    <property type="entry name" value="KDA ANTIGEN P200, PUTATIVE-RELATED"/>
    <property type="match status" value="1"/>
</dbReference>
<dbReference type="Proteomes" id="UP001165060">
    <property type="component" value="Unassembled WGS sequence"/>
</dbReference>
<protein>
    <recommendedName>
        <fullName evidence="5">Trichohyalin-plectin-homology domain-containing protein</fullName>
    </recommendedName>
</protein>
<feature type="region of interest" description="Disordered" evidence="2">
    <location>
        <begin position="1"/>
        <end position="24"/>
    </location>
</feature>
<dbReference type="EMBL" id="BRYB01000717">
    <property type="protein sequence ID" value="GMI36071.1"/>
    <property type="molecule type" value="Genomic_DNA"/>
</dbReference>
<sequence>MVADYDMGDSVASSTKKKNTKSLSMRAQTVEELFGQVSDVVASTIAPPPPRVVLTPRSAEACLKHGVNPEVLRIRDLDSFWEVGIEPEIQRLRQETYSKRRLEMMKIVRKERKKLVNQEQAANDAGGGSSLTPAQILAQQQKQNSTLVEIEERRLAKMRRRQEKELEQMLQFEVKMNDIQEEMKRKTEKEKRAEEKRIRDKEKRLRAMAEERRIRELRRKAAEDAEEEMRREMQEEMFQRDMTTLAEKKRNDRKAKVQGRINDEERARHQEEHRLMTQRLFKEQQDTLMTKAGERARKEKIRMAKVEAKRKIDGQRYKERRQEVEERILTNLDMAKAREEKRKMDYYQKKDYHERLRAQAFAEQEKDREMKNRENFLMEQKRQLALQATKEKEEMDKEMMLQKFDNDAKFVEQLNQVRGKEHALLKEKENLNKQLKQENVERIKRIQEYKRLETLKKISEGDKRTEEMMRRKEEIIQQRRIAGLKTKMQKDEIMSVLESSRANGSRAIKMLTQVLKEEPAGGKKKKKKKKNSTSASDAFEDTGASTLGPPPDAPSLQSRMAATEGAEGTPLPYISPYEGYEGEGQAQHAETVTF</sequence>
<feature type="coiled-coil region" evidence="1">
    <location>
        <begin position="378"/>
        <end position="452"/>
    </location>
</feature>
<evidence type="ECO:0000313" key="4">
    <source>
        <dbReference type="Proteomes" id="UP001165060"/>
    </source>
</evidence>
<evidence type="ECO:0000256" key="2">
    <source>
        <dbReference type="SAM" id="MobiDB-lite"/>
    </source>
</evidence>
<feature type="coiled-coil region" evidence="1">
    <location>
        <begin position="148"/>
        <end position="239"/>
    </location>
</feature>
<gene>
    <name evidence="3" type="ORF">TeGR_g10542</name>
</gene>
<dbReference type="PANTHER" id="PTHR38019:SF1">
    <property type="entry name" value="N-ACETYLTRANSFERASE DOMAIN-CONTAINING PROTEIN"/>
    <property type="match status" value="1"/>
</dbReference>
<comment type="caution">
    <text evidence="3">The sequence shown here is derived from an EMBL/GenBank/DDBJ whole genome shotgun (WGS) entry which is preliminary data.</text>
</comment>
<feature type="region of interest" description="Disordered" evidence="2">
    <location>
        <begin position="513"/>
        <end position="594"/>
    </location>
</feature>
<keyword evidence="1" id="KW-0175">Coiled coil</keyword>
<evidence type="ECO:0008006" key="5">
    <source>
        <dbReference type="Google" id="ProtNLM"/>
    </source>
</evidence>